<dbReference type="AlphaFoldDB" id="A0A367K3P9"/>
<dbReference type="EMBL" id="PJQL01000339">
    <property type="protein sequence ID" value="RCH96765.1"/>
    <property type="molecule type" value="Genomic_DNA"/>
</dbReference>
<reference evidence="1 2" key="1">
    <citation type="journal article" date="2018" name="G3 (Bethesda)">
        <title>Phylogenetic and Phylogenomic Definition of Rhizopus Species.</title>
        <authorList>
            <person name="Gryganskyi A.P."/>
            <person name="Golan J."/>
            <person name="Dolatabadi S."/>
            <person name="Mondo S."/>
            <person name="Robb S."/>
            <person name="Idnurm A."/>
            <person name="Muszewska A."/>
            <person name="Steczkiewicz K."/>
            <person name="Masonjones S."/>
            <person name="Liao H.L."/>
            <person name="Gajdeczka M.T."/>
            <person name="Anike F."/>
            <person name="Vuek A."/>
            <person name="Anishchenko I.M."/>
            <person name="Voigt K."/>
            <person name="de Hoog G.S."/>
            <person name="Smith M.E."/>
            <person name="Heitman J."/>
            <person name="Vilgalys R."/>
            <person name="Stajich J.E."/>
        </authorList>
    </citation>
    <scope>NUCLEOTIDE SEQUENCE [LARGE SCALE GENOMIC DNA]</scope>
    <source>
        <strain evidence="1 2">CBS 357.93</strain>
    </source>
</reference>
<comment type="caution">
    <text evidence="1">The sequence shown here is derived from an EMBL/GenBank/DDBJ whole genome shotgun (WGS) entry which is preliminary data.</text>
</comment>
<name>A0A367K3P9_RHIAZ</name>
<dbReference type="OrthoDB" id="2263377at2759"/>
<dbReference type="Proteomes" id="UP000252139">
    <property type="component" value="Unassembled WGS sequence"/>
</dbReference>
<evidence type="ECO:0000313" key="1">
    <source>
        <dbReference type="EMBL" id="RCH96765.1"/>
    </source>
</evidence>
<keyword evidence="2" id="KW-1185">Reference proteome</keyword>
<organism evidence="1 2">
    <name type="scientific">Rhizopus azygosporus</name>
    <name type="common">Rhizopus microsporus var. azygosporus</name>
    <dbReference type="NCBI Taxonomy" id="86630"/>
    <lineage>
        <taxon>Eukaryota</taxon>
        <taxon>Fungi</taxon>
        <taxon>Fungi incertae sedis</taxon>
        <taxon>Mucoromycota</taxon>
        <taxon>Mucoromycotina</taxon>
        <taxon>Mucoromycetes</taxon>
        <taxon>Mucorales</taxon>
        <taxon>Mucorineae</taxon>
        <taxon>Rhizopodaceae</taxon>
        <taxon>Rhizopus</taxon>
    </lineage>
</organism>
<accession>A0A367K3P9</accession>
<evidence type="ECO:0000313" key="2">
    <source>
        <dbReference type="Proteomes" id="UP000252139"/>
    </source>
</evidence>
<gene>
    <name evidence="1" type="ORF">CU097_014718</name>
</gene>
<protein>
    <submittedName>
        <fullName evidence="1">Uncharacterized protein</fullName>
    </submittedName>
</protein>
<proteinExistence type="predicted"/>
<sequence length="141" mass="16141">MSINVKCVLVLGEFKKSTNYSTIESDRVELGKQMRAIHNKLVLYRVPNPVVCGIIYQGDDTFTYYMDIISPKLYRMGKVSKVKLFRNAEELYFLPRIVSSTNVALETTMKAESSIIEGAENNHRNPLMLPTTWLSFESCHL</sequence>